<dbReference type="SUPFAM" id="SSF52540">
    <property type="entry name" value="P-loop containing nucleoside triphosphate hydrolases"/>
    <property type="match status" value="1"/>
</dbReference>
<feature type="transmembrane region" description="Helical" evidence="1">
    <location>
        <begin position="20"/>
        <end position="43"/>
    </location>
</feature>
<dbReference type="GO" id="GO:0006790">
    <property type="term" value="P:sulfur compound metabolic process"/>
    <property type="evidence" value="ECO:0007669"/>
    <property type="project" value="TreeGrafter"/>
</dbReference>
<dbReference type="InterPro" id="IPR000863">
    <property type="entry name" value="Sulfotransferase_dom"/>
</dbReference>
<dbReference type="GO" id="GO:0001517">
    <property type="term" value="F:N-acetylglucosamine 6-O-sulfotransferase activity"/>
    <property type="evidence" value="ECO:0007669"/>
    <property type="project" value="TreeGrafter"/>
</dbReference>
<evidence type="ECO:0000256" key="1">
    <source>
        <dbReference type="SAM" id="Phobius"/>
    </source>
</evidence>
<dbReference type="Pfam" id="PF00685">
    <property type="entry name" value="Sulfotransfer_1"/>
    <property type="match status" value="1"/>
</dbReference>
<gene>
    <name evidence="3" type="ORF">SFRICE_028438</name>
</gene>
<keyword evidence="1" id="KW-0472">Membrane</keyword>
<proteinExistence type="predicted"/>
<accession>A0A2H1WFJ1</accession>
<feature type="domain" description="Sulfotransferase" evidence="2">
    <location>
        <begin position="166"/>
        <end position="440"/>
    </location>
</feature>
<name>A0A2H1WFJ1_SPOFR</name>
<dbReference type="EMBL" id="ODYU01008345">
    <property type="protein sequence ID" value="SOQ51850.1"/>
    <property type="molecule type" value="Genomic_DNA"/>
</dbReference>
<keyword evidence="1" id="KW-1133">Transmembrane helix</keyword>
<evidence type="ECO:0000313" key="3">
    <source>
        <dbReference type="EMBL" id="SOQ51850.1"/>
    </source>
</evidence>
<reference evidence="3" key="1">
    <citation type="submission" date="2016-07" db="EMBL/GenBank/DDBJ databases">
        <authorList>
            <person name="Bretaudeau A."/>
        </authorList>
    </citation>
    <scope>NUCLEOTIDE SEQUENCE</scope>
    <source>
        <strain evidence="3">Rice</strain>
        <tissue evidence="3">Whole body</tissue>
    </source>
</reference>
<dbReference type="PANTHER" id="PTHR10704">
    <property type="entry name" value="CARBOHYDRATE SULFOTRANSFERASE"/>
    <property type="match status" value="1"/>
</dbReference>
<dbReference type="Gene3D" id="3.40.50.300">
    <property type="entry name" value="P-loop containing nucleotide triphosphate hydrolases"/>
    <property type="match status" value="1"/>
</dbReference>
<evidence type="ECO:0000259" key="2">
    <source>
        <dbReference type="Pfam" id="PF00685"/>
    </source>
</evidence>
<dbReference type="PANTHER" id="PTHR10704:SF44">
    <property type="entry name" value="LD35051P-RELATED"/>
    <property type="match status" value="1"/>
</dbReference>
<organism evidence="3">
    <name type="scientific">Spodoptera frugiperda</name>
    <name type="common">Fall armyworm</name>
    <dbReference type="NCBI Taxonomy" id="7108"/>
    <lineage>
        <taxon>Eukaryota</taxon>
        <taxon>Metazoa</taxon>
        <taxon>Ecdysozoa</taxon>
        <taxon>Arthropoda</taxon>
        <taxon>Hexapoda</taxon>
        <taxon>Insecta</taxon>
        <taxon>Pterygota</taxon>
        <taxon>Neoptera</taxon>
        <taxon>Endopterygota</taxon>
        <taxon>Lepidoptera</taxon>
        <taxon>Glossata</taxon>
        <taxon>Ditrysia</taxon>
        <taxon>Noctuoidea</taxon>
        <taxon>Noctuidae</taxon>
        <taxon>Amphipyrinae</taxon>
        <taxon>Spodoptera</taxon>
    </lineage>
</organism>
<dbReference type="AlphaFoldDB" id="A0A2H1WFJ1"/>
<sequence>MALQRRIVPPGNTFQTMRRYNTYSICLIFALSISLFIIASLYVDKTIYLTSAEHWRSLKVIIKVEDSEDSYVQEIPIKLYYKVNNSATHKGDIHTMTNENQSHDTTVINNASTSTQKETHLATDIENILDKARSDIRRQLSNYNLSYSGAHALEDLVMESGGHPIRTLVISSWRSGSTFLGDLVNSIPSNYYHYEPLLMFGTKQIRRLTDATEALSIVTRMFKCNFEGLEEYFEFESKDLSLFSHSTRLWDYCKDDKTNDLCFNADFISRMCKLFPFQSMKLVRLRLRLVDEILNDTELNVKVILLMRDPRGLMQSRRHRRFCELSSDCWEPSLVCADMVSDYIAARNIMQRYPGRLLVIRFEDLALKPDITSQQILDFMKVDGRKAFDEFLSSHTNMEVAGVHSTFKVTRNIPFKWKYTLDYHYVEDLQIACKEAMSLWGYKMAYNETQMMSNEFNPVEDYTISK</sequence>
<keyword evidence="1" id="KW-0812">Transmembrane</keyword>
<dbReference type="InterPro" id="IPR051135">
    <property type="entry name" value="Gal/GlcNAc/GalNAc_ST"/>
</dbReference>
<dbReference type="InterPro" id="IPR027417">
    <property type="entry name" value="P-loop_NTPase"/>
</dbReference>
<dbReference type="GO" id="GO:0006044">
    <property type="term" value="P:N-acetylglucosamine metabolic process"/>
    <property type="evidence" value="ECO:0007669"/>
    <property type="project" value="TreeGrafter"/>
</dbReference>
<protein>
    <submittedName>
        <fullName evidence="3">SFRICE_028438</fullName>
    </submittedName>
</protein>